<dbReference type="GO" id="GO:0004357">
    <property type="term" value="F:glutamate-cysteine ligase activity"/>
    <property type="evidence" value="ECO:0007669"/>
    <property type="project" value="UniProtKB-EC"/>
</dbReference>
<keyword evidence="3 5" id="KW-0067">ATP-binding</keyword>
<evidence type="ECO:0000256" key="4">
    <source>
        <dbReference type="ARBA" id="ARBA00048819"/>
    </source>
</evidence>
<dbReference type="EC" id="6.3.2.2" evidence="5"/>
<dbReference type="Gene3D" id="3.30.590.20">
    <property type="match status" value="1"/>
</dbReference>
<dbReference type="HAMAP" id="MF_01609">
    <property type="entry name" value="Glu_cys_ligase_2"/>
    <property type="match status" value="1"/>
</dbReference>
<evidence type="ECO:0000256" key="1">
    <source>
        <dbReference type="ARBA" id="ARBA00022598"/>
    </source>
</evidence>
<comment type="similarity">
    <text evidence="5">Belongs to the glutamate--cysteine ligase type 2 family. YbdK subfamily.</text>
</comment>
<evidence type="ECO:0000256" key="3">
    <source>
        <dbReference type="ARBA" id="ARBA00022840"/>
    </source>
</evidence>
<dbReference type="InterPro" id="IPR006336">
    <property type="entry name" value="GCS2"/>
</dbReference>
<protein>
    <recommendedName>
        <fullName evidence="5">Putative glutamate--cysteine ligase 2</fullName>
        <ecNumber evidence="5">6.3.2.2</ecNumber>
    </recommendedName>
    <alternativeName>
        <fullName evidence="5">Gamma-glutamylcysteine synthetase 2</fullName>
        <shortName evidence="5">GCS 2</shortName>
        <shortName evidence="5">Gamma-GCS 2</shortName>
    </alternativeName>
</protein>
<reference evidence="6" key="1">
    <citation type="submission" date="2020-02" db="EMBL/GenBank/DDBJ databases">
        <authorList>
            <person name="Meier V. D."/>
        </authorList>
    </citation>
    <scope>NUCLEOTIDE SEQUENCE</scope>
    <source>
        <strain evidence="6">AVDCRST_MAG30</strain>
    </source>
</reference>
<dbReference type="PANTHER" id="PTHR36510:SF1">
    <property type="entry name" value="GLUTAMATE--CYSTEINE LIGASE 2-RELATED"/>
    <property type="match status" value="1"/>
</dbReference>
<keyword evidence="2 5" id="KW-0547">Nucleotide-binding</keyword>
<sequence length="382" mass="40373">MTPTPLAPPADPGALRAAFDAAGRADLTVGLEEELMLLDPETFDLAPRAAEVVEGRAGDPRYKLELPAAQIELVTPPAPSVPAAAAVLAGARRDLAAALHGELLVAGSGTHPFAAAEGTLNEGPRYDRIQAEYGSIARRQLIFGMHVHVAVAGADRALAVHDALRGHLPELAALAANAPFHDGRDTGLASVRPKISRLLPRQGVPPALRDWDAVAEAMRWGAACGAVPEPRLWWWELRLHPTYGTVELRVPDTQATIGDAAAIAAVAHALVADLAARFDAGEPLPAAPTWRIEENSWAACRHGLDAPLADLVTGDRRPARERIAELLDSLGPAARERGCEPELAAARRLLERNGAERQRAVAAEEGLAAVPAWLAGRLLEGI</sequence>
<dbReference type="AlphaFoldDB" id="A0A6J4TJF1"/>
<evidence type="ECO:0000256" key="5">
    <source>
        <dbReference type="HAMAP-Rule" id="MF_01609"/>
    </source>
</evidence>
<keyword evidence="1 5" id="KW-0436">Ligase</keyword>
<gene>
    <name evidence="6" type="ORF">AVDCRST_MAG30-3203</name>
</gene>
<evidence type="ECO:0000313" key="6">
    <source>
        <dbReference type="EMBL" id="CAA9523597.1"/>
    </source>
</evidence>
<dbReference type="InterPro" id="IPR014746">
    <property type="entry name" value="Gln_synth/guanido_kin_cat_dom"/>
</dbReference>
<dbReference type="PANTHER" id="PTHR36510">
    <property type="entry name" value="GLUTAMATE--CYSTEINE LIGASE 2-RELATED"/>
    <property type="match status" value="1"/>
</dbReference>
<comment type="catalytic activity">
    <reaction evidence="4 5">
        <text>L-cysteine + L-glutamate + ATP = gamma-L-glutamyl-L-cysteine + ADP + phosphate + H(+)</text>
        <dbReference type="Rhea" id="RHEA:13285"/>
        <dbReference type="ChEBI" id="CHEBI:15378"/>
        <dbReference type="ChEBI" id="CHEBI:29985"/>
        <dbReference type="ChEBI" id="CHEBI:30616"/>
        <dbReference type="ChEBI" id="CHEBI:35235"/>
        <dbReference type="ChEBI" id="CHEBI:43474"/>
        <dbReference type="ChEBI" id="CHEBI:58173"/>
        <dbReference type="ChEBI" id="CHEBI:456216"/>
        <dbReference type="EC" id="6.3.2.2"/>
    </reaction>
</comment>
<dbReference type="Pfam" id="PF04107">
    <property type="entry name" value="GCS2"/>
    <property type="match status" value="1"/>
</dbReference>
<organism evidence="6">
    <name type="scientific">uncultured Solirubrobacteraceae bacterium</name>
    <dbReference type="NCBI Taxonomy" id="1162706"/>
    <lineage>
        <taxon>Bacteria</taxon>
        <taxon>Bacillati</taxon>
        <taxon>Actinomycetota</taxon>
        <taxon>Thermoleophilia</taxon>
        <taxon>Solirubrobacterales</taxon>
        <taxon>Solirubrobacteraceae</taxon>
        <taxon>environmental samples</taxon>
    </lineage>
</organism>
<dbReference type="InterPro" id="IPR011793">
    <property type="entry name" value="YbdK"/>
</dbReference>
<dbReference type="GO" id="GO:0005524">
    <property type="term" value="F:ATP binding"/>
    <property type="evidence" value="ECO:0007669"/>
    <property type="project" value="UniProtKB-KW"/>
</dbReference>
<comment type="function">
    <text evidence="5">ATP-dependent carboxylate-amine ligase which exhibits weak glutamate--cysteine ligase activity.</text>
</comment>
<proteinExistence type="inferred from homology"/>
<accession>A0A6J4TJF1</accession>
<dbReference type="NCBIfam" id="TIGR02050">
    <property type="entry name" value="gshA_cyan_rel"/>
    <property type="match status" value="1"/>
</dbReference>
<evidence type="ECO:0000256" key="2">
    <source>
        <dbReference type="ARBA" id="ARBA00022741"/>
    </source>
</evidence>
<dbReference type="EMBL" id="CADCVS010000412">
    <property type="protein sequence ID" value="CAA9523597.1"/>
    <property type="molecule type" value="Genomic_DNA"/>
</dbReference>
<dbReference type="GO" id="GO:0042398">
    <property type="term" value="P:modified amino acid biosynthetic process"/>
    <property type="evidence" value="ECO:0007669"/>
    <property type="project" value="InterPro"/>
</dbReference>
<name>A0A6J4TJF1_9ACTN</name>
<dbReference type="InterPro" id="IPR050141">
    <property type="entry name" value="GCL_type2/YbdK_subfam"/>
</dbReference>
<dbReference type="SUPFAM" id="SSF55931">
    <property type="entry name" value="Glutamine synthetase/guanido kinase"/>
    <property type="match status" value="1"/>
</dbReference>